<comment type="caution">
    <text evidence="1">The sequence shown here is derived from an EMBL/GenBank/DDBJ whole genome shotgun (WGS) entry which is preliminary data.</text>
</comment>
<accession>A0A852SC85</accession>
<dbReference type="RefSeq" id="WP_129174145.1">
    <property type="nucleotide sequence ID" value="NZ_JACCBI010000001.1"/>
</dbReference>
<dbReference type="EMBL" id="JACCBI010000001">
    <property type="protein sequence ID" value="NYD66120.1"/>
    <property type="molecule type" value="Genomic_DNA"/>
</dbReference>
<reference evidence="1 2" key="1">
    <citation type="submission" date="2020-07" db="EMBL/GenBank/DDBJ databases">
        <title>Sequencing the genomes of 1000 actinobacteria strains.</title>
        <authorList>
            <person name="Klenk H.-P."/>
        </authorList>
    </citation>
    <scope>NUCLEOTIDE SEQUENCE [LARGE SCALE GENOMIC DNA]</scope>
    <source>
        <strain evidence="1 2">DSM 23870</strain>
    </source>
</reference>
<dbReference type="Proteomes" id="UP000581087">
    <property type="component" value="Unassembled WGS sequence"/>
</dbReference>
<gene>
    <name evidence="1" type="ORF">BJ972_000639</name>
</gene>
<evidence type="ECO:0000313" key="1">
    <source>
        <dbReference type="EMBL" id="NYD66120.1"/>
    </source>
</evidence>
<name>A0A852SC85_9MICO</name>
<dbReference type="OrthoDB" id="10016193at2"/>
<proteinExistence type="predicted"/>
<evidence type="ECO:0000313" key="2">
    <source>
        <dbReference type="Proteomes" id="UP000581087"/>
    </source>
</evidence>
<sequence>MIVERHLRKLARPMAVKRSRTVVGHTGARYRPIIQVPAKNGGVRSGVFVRRYWEQVAVPEQIEWRTVDVIDSITGAIDTEFCEIEVPAHIRTIRRRSIGSYTGGSGFLIVNDGRVTGGDIVRLLASSRDWTLAA</sequence>
<dbReference type="AlphaFoldDB" id="A0A852SC85"/>
<protein>
    <submittedName>
        <fullName evidence="1">Uncharacterized protein</fullName>
    </submittedName>
</protein>
<organism evidence="1 2">
    <name type="scientific">Agromyces atrinae</name>
    <dbReference type="NCBI Taxonomy" id="592376"/>
    <lineage>
        <taxon>Bacteria</taxon>
        <taxon>Bacillati</taxon>
        <taxon>Actinomycetota</taxon>
        <taxon>Actinomycetes</taxon>
        <taxon>Micrococcales</taxon>
        <taxon>Microbacteriaceae</taxon>
        <taxon>Agromyces</taxon>
    </lineage>
</organism>